<accession>A0A844GA62</accession>
<name>A0A844GA62_9NEIS</name>
<protein>
    <submittedName>
        <fullName evidence="1">Uncharacterized protein</fullName>
    </submittedName>
</protein>
<comment type="caution">
    <text evidence="1">The sequence shown here is derived from an EMBL/GenBank/DDBJ whole genome shotgun (WGS) entry which is preliminary data.</text>
</comment>
<evidence type="ECO:0000313" key="2">
    <source>
        <dbReference type="Proteomes" id="UP000446658"/>
    </source>
</evidence>
<gene>
    <name evidence="1" type="ORF">GKE73_09395</name>
</gene>
<dbReference type="Proteomes" id="UP000446658">
    <property type="component" value="Unassembled WGS sequence"/>
</dbReference>
<sequence length="49" mass="5388">MTPEGPFGPNIVYTVTYTTPSGIERRMVEGDHVELENGMVFNVGNTDKS</sequence>
<evidence type="ECO:0000313" key="1">
    <source>
        <dbReference type="EMBL" id="MTD33273.1"/>
    </source>
</evidence>
<proteinExistence type="predicted"/>
<dbReference type="EMBL" id="WLYX01000001">
    <property type="protein sequence ID" value="MTD33273.1"/>
    <property type="molecule type" value="Genomic_DNA"/>
</dbReference>
<organism evidence="1 2">
    <name type="scientific">Paludibacterium denitrificans</name>
    <dbReference type="NCBI Taxonomy" id="2675226"/>
    <lineage>
        <taxon>Bacteria</taxon>
        <taxon>Pseudomonadati</taxon>
        <taxon>Pseudomonadota</taxon>
        <taxon>Betaproteobacteria</taxon>
        <taxon>Neisseriales</taxon>
        <taxon>Chromobacteriaceae</taxon>
        <taxon>Paludibacterium</taxon>
    </lineage>
</organism>
<reference evidence="1 2" key="1">
    <citation type="submission" date="2019-11" db="EMBL/GenBank/DDBJ databases">
        <title>Draft genome sequence of Paludibacterium sp. dN18-1.</title>
        <authorList>
            <person name="Im W.-T."/>
        </authorList>
    </citation>
    <scope>NUCLEOTIDE SEQUENCE [LARGE SCALE GENOMIC DNA]</scope>
    <source>
        <strain evidence="2">dN 18-1</strain>
    </source>
</reference>
<dbReference type="AlphaFoldDB" id="A0A844GA62"/>
<keyword evidence="2" id="KW-1185">Reference proteome</keyword>